<dbReference type="EMBL" id="JAVHNQ010000002">
    <property type="protein sequence ID" value="KAK6354877.1"/>
    <property type="molecule type" value="Genomic_DNA"/>
</dbReference>
<dbReference type="GO" id="GO:0016881">
    <property type="term" value="F:acid-amino acid ligase activity"/>
    <property type="evidence" value="ECO:0007669"/>
    <property type="project" value="UniProtKB-ARBA"/>
</dbReference>
<dbReference type="InterPro" id="IPR007310">
    <property type="entry name" value="Aerobactin_biosyn_IucA/IucC_N"/>
</dbReference>
<evidence type="ECO:0000259" key="2">
    <source>
        <dbReference type="Pfam" id="PF06276"/>
    </source>
</evidence>
<dbReference type="AlphaFoldDB" id="A0AAV9V4W0"/>
<proteinExistence type="predicted"/>
<reference evidence="3 4" key="1">
    <citation type="submission" date="2019-10" db="EMBL/GenBank/DDBJ databases">
        <authorList>
            <person name="Palmer J.M."/>
        </authorList>
    </citation>
    <scope>NUCLEOTIDE SEQUENCE [LARGE SCALE GENOMIC DNA]</scope>
    <source>
        <strain evidence="3 4">TWF696</strain>
    </source>
</reference>
<feature type="domain" description="Aerobactin siderophore biosynthesis IucA/IucC-like C-terminal" evidence="2">
    <location>
        <begin position="1016"/>
        <end position="1187"/>
    </location>
</feature>
<evidence type="ECO:0000313" key="3">
    <source>
        <dbReference type="EMBL" id="KAK6354877.1"/>
    </source>
</evidence>
<evidence type="ECO:0000313" key="4">
    <source>
        <dbReference type="Proteomes" id="UP001375240"/>
    </source>
</evidence>
<dbReference type="Pfam" id="PF06276">
    <property type="entry name" value="FhuF"/>
    <property type="match status" value="2"/>
</dbReference>
<name>A0AAV9V4W0_9PEZI</name>
<dbReference type="InterPro" id="IPR037455">
    <property type="entry name" value="LucA/IucC-like"/>
</dbReference>
<dbReference type="Gene3D" id="6.10.250.3370">
    <property type="match status" value="1"/>
</dbReference>
<dbReference type="Gene3D" id="1.10.510.40">
    <property type="match status" value="2"/>
</dbReference>
<dbReference type="PANTHER" id="PTHR34384:SF5">
    <property type="entry name" value="L-2,3-DIAMINOPROPANOATE--CITRATE LIGASE"/>
    <property type="match status" value="1"/>
</dbReference>
<dbReference type="GO" id="GO:0019290">
    <property type="term" value="P:siderophore biosynthetic process"/>
    <property type="evidence" value="ECO:0007669"/>
    <property type="project" value="InterPro"/>
</dbReference>
<accession>A0AAV9V4W0</accession>
<protein>
    <submittedName>
        <fullName evidence="3">Uncharacterized protein</fullName>
    </submittedName>
</protein>
<organism evidence="3 4">
    <name type="scientific">Orbilia brochopaga</name>
    <dbReference type="NCBI Taxonomy" id="3140254"/>
    <lineage>
        <taxon>Eukaryota</taxon>
        <taxon>Fungi</taxon>
        <taxon>Dikarya</taxon>
        <taxon>Ascomycota</taxon>
        <taxon>Pezizomycotina</taxon>
        <taxon>Orbiliomycetes</taxon>
        <taxon>Orbiliales</taxon>
        <taxon>Orbiliaceae</taxon>
        <taxon>Orbilia</taxon>
    </lineage>
</organism>
<evidence type="ECO:0000259" key="1">
    <source>
        <dbReference type="Pfam" id="PF04183"/>
    </source>
</evidence>
<feature type="domain" description="Aerobactin siderophore biosynthesis IucA/IucC-like C-terminal" evidence="2">
    <location>
        <begin position="447"/>
        <end position="609"/>
    </location>
</feature>
<gene>
    <name evidence="3" type="ORF">TWF696_004008</name>
</gene>
<dbReference type="InterPro" id="IPR022770">
    <property type="entry name" value="IucA/IucC-like_C"/>
</dbReference>
<comment type="caution">
    <text evidence="3">The sequence shown here is derived from an EMBL/GenBank/DDBJ whole genome shotgun (WGS) entry which is preliminary data.</text>
</comment>
<dbReference type="Proteomes" id="UP001375240">
    <property type="component" value="Unassembled WGS sequence"/>
</dbReference>
<feature type="domain" description="Aerobactin siderophore biosynthesis IucA/IucC N-terminal" evidence="1">
    <location>
        <begin position="167"/>
        <end position="424"/>
    </location>
</feature>
<feature type="domain" description="Aerobactin siderophore biosynthesis IucA/IucC N-terminal" evidence="1">
    <location>
        <begin position="750"/>
        <end position="986"/>
    </location>
</feature>
<keyword evidence="4" id="KW-1185">Reference proteome</keyword>
<dbReference type="Pfam" id="PF04183">
    <property type="entry name" value="IucA_IucC"/>
    <property type="match status" value="2"/>
</dbReference>
<sequence>MAPHSNSTVTSIIDIKATIMVDSKSRAQFSILERLVRSLVAEKLLIASACPDAGVILPIRCNLAGRVQLTGPIYVRVRQGNTTRRIVHPIDLLDELQGRGLLDRNFCWDRLREEIENSLECLSQVLDAESLRSQEIRGGFKKFCVDKPFSSLVQALNEAGYGKHAMVGFEQLVVDGHPLTPTAKVRTGMSSVDAARYGPEFGSQFKLRLVAVSRDSVEAEDGTANVPGMEVEPASDTGVDVFHQVLEECFPDTFARALQEISQMGKEPGDFALIPIHPHQLENAIPKLHADALKSRTVIPLQTFIPARPLMSYRTLSVKEPGASKSLHVKTALEVQLTGAIRGVSSASARNGPRMSRLLARIISGDLALQRTDASGRALFIPESGLAGISFKESRRTLAAILREDIENEMADDEVALPISALFARSPLTGNLIIAELIAELDVSPVAWLRAHAELYIPPLLLLLSRYGIALEPHPQNMVLILRNGWPHRFAVRDFGGARILPSRLAQQGFSIDLDANTGLVIQNTDASEAAASLRAKLFYPLFGNQFGEIISALAGQGDELEASLWNVVHDVVRRAADSIGSDEALDDANALLEGPWRRKCLVKMRLTGAVTDQLYVDGPNPLTRAPPTASVDFRNNSEHVMFDYLRREDPGLCSLWQRELASARNAIDVDYRLALEREGVQEDVKLIHGIIPDWENLRIELADSATNLALARAIVRQRSELLCERARASGEDLLTTLTHLHPPSDIPLELDSLDAEGHPSHPCRRTRLGFSPEHTSAFNHEMGNVVFARIFAAKRGLLAVSKPSISELLREHYPFIVDAVTESLRRRGCTLDEFDLVVTHPFQGSKTIPEIYEDELAAGTLISLPEATLACRPTSSTRTLVTVAPGVQGQRLAFKTAIEVQITSTIRTISHASVRNGPYITTLLTKLLSFEPRVSCINERAGAAFIDNTQSSTSSRQRGLSVIVRDDVTSYARPGEVIIGCTALTMKSPTTGKPLVVELVSALAGSGHRASAAATFIDAYADLLLSATLPLLWHHGIALEAHLQNTLLIVDKDRLPTRLLLRDFAGMRVHTGRLQESGEDLQSIPCLHAGTFTADEEEIQAKFAHSVIMTNLLPVVNALSSIAPAVQLWAVVRTCIGKIYSRFLTRMGFEHKAVAYANQHLDRLLSKPVIPQKAFVTMRLLTHDSGGKNYYTPQPNPLFCL</sequence>
<dbReference type="PANTHER" id="PTHR34384">
    <property type="entry name" value="L-2,3-DIAMINOPROPANOATE--CITRATE LIGASE"/>
    <property type="match status" value="1"/>
</dbReference>